<evidence type="ECO:0000313" key="1">
    <source>
        <dbReference type="EMBL" id="AFR09868.1"/>
    </source>
</evidence>
<proteinExistence type="predicted"/>
<evidence type="ECO:0008006" key="3">
    <source>
        <dbReference type="Google" id="ProtNLM"/>
    </source>
</evidence>
<evidence type="ECO:0000313" key="2">
    <source>
        <dbReference type="Proteomes" id="UP000003779"/>
    </source>
</evidence>
<organism evidence="1 2">
    <name type="scientific">Nocardiopsis alba (strain ATCC BAA-2165 / BE74)</name>
    <dbReference type="NCBI Taxonomy" id="1205910"/>
    <lineage>
        <taxon>Bacteria</taxon>
        <taxon>Bacillati</taxon>
        <taxon>Actinomycetota</taxon>
        <taxon>Actinomycetes</taxon>
        <taxon>Streptosporangiales</taxon>
        <taxon>Nocardiopsidaceae</taxon>
        <taxon>Nocardiopsis</taxon>
    </lineage>
</organism>
<dbReference type="HOGENOM" id="CLU_029927_6_1_11"/>
<reference evidence="2" key="2">
    <citation type="submission" date="2012-08" db="EMBL/GenBank/DDBJ databases">
        <title>Whole-genome sequence of Nocardiopsis alba strain ATCC BAA-2165 associated with honeybees.</title>
        <authorList>
            <person name="Qiao J."/>
            <person name="Chen L."/>
            <person name="Li Y."/>
            <person name="Wang J."/>
            <person name="Zhang W."/>
            <person name="Chen S."/>
        </authorList>
    </citation>
    <scope>NUCLEOTIDE SEQUENCE [LARGE SCALE GENOMIC DNA]</scope>
    <source>
        <strain evidence="2">ATCC BAA-2165 / BE74</strain>
    </source>
</reference>
<accession>J7L889</accession>
<dbReference type="AlphaFoldDB" id="J7L889"/>
<sequence length="467" mass="49893">MFCGNCGRYRGSGACSCVPARFWRIPQVRRAAAEGDANALIRLLLRHTDLAQDAIARMCDLSQTMVSRVLSGQRELRRQETVRRVVEGITHGYDIPSPALERVPPELGLALNGSPQKTAEVLGQVAGVDVEDVPGVKEQPPASAVSSAVLSWLVSGPTSGGAEAHVAEGPVAAIRSASATFSALDNRFGGDNARAAAVHYLNGTVVPLLRESHAEKVGRALFAVSAEFVLSLAWMSYDAQRNGAARRYFVQALDLAAHAGDRLLGASVLSAMSHQANYVGTHAEARDLARAALSGAGERATQTMRAQFLMMEARAHAAGQDKSACFRAMSEAERAFGRRDPGADPGWIGYFDHAEYSDEVAHCHRDLGHAHVARRLAEQSLASSVGEEYARSRVFTRLVLAAAVLGQGEVEEACHLGSVVLPQVRATSSARCVGYLDAFARSVRPYRGQPTADRFLNQARAVVSAAQ</sequence>
<dbReference type="eggNOG" id="COG0457">
    <property type="taxonomic scope" value="Bacteria"/>
</dbReference>
<dbReference type="STRING" id="1205910.B005_0564"/>
<name>J7L889_NOCAA</name>
<reference evidence="1 2" key="1">
    <citation type="journal article" date="2012" name="J. Bacteriol.">
        <title>Whole-Genome Sequence of Nocardiopsis alba Strain ATCC BAA-2165, Associated with Honeybees.</title>
        <authorList>
            <person name="Qiao J."/>
            <person name="Chen L."/>
            <person name="Li Y."/>
            <person name="Wang J."/>
            <person name="Zhang W."/>
            <person name="Chen S."/>
        </authorList>
    </citation>
    <scope>NUCLEOTIDE SEQUENCE [LARGE SCALE GENOMIC DNA]</scope>
    <source>
        <strain evidence="2">ATCC BAA-2165 / BE74</strain>
    </source>
</reference>
<dbReference type="KEGG" id="nal:B005_0564"/>
<dbReference type="EMBL" id="CP003788">
    <property type="protein sequence ID" value="AFR09868.1"/>
    <property type="molecule type" value="Genomic_DNA"/>
</dbReference>
<dbReference type="Proteomes" id="UP000003779">
    <property type="component" value="Chromosome"/>
</dbReference>
<gene>
    <name evidence="1" type="ordered locus">B005_0564</name>
</gene>
<protein>
    <recommendedName>
        <fullName evidence="3">Helix-turn-helix domain-containing protein</fullName>
    </recommendedName>
</protein>
<dbReference type="PATRIC" id="fig|1205910.3.peg.528"/>